<protein>
    <recommendedName>
        <fullName evidence="3">Phage protein</fullName>
    </recommendedName>
</protein>
<organism evidence="1 2">
    <name type="scientific">Azospirillum lipoferum (strain 4B)</name>
    <dbReference type="NCBI Taxonomy" id="862719"/>
    <lineage>
        <taxon>Bacteria</taxon>
        <taxon>Pseudomonadati</taxon>
        <taxon>Pseudomonadota</taxon>
        <taxon>Alphaproteobacteria</taxon>
        <taxon>Rhodospirillales</taxon>
        <taxon>Azospirillaceae</taxon>
        <taxon>Azospirillum</taxon>
    </lineage>
</organism>
<keyword evidence="2" id="KW-1185">Reference proteome</keyword>
<dbReference type="HOGENOM" id="CLU_021036_0_0_5"/>
<sequence>MREHEGEDVMGRLHQVKTNFTAGEVSRRLLGRGDLKAYDNGALALRNLFIDPTGGVTRRSGLAFTALARGDGRLVAFERNSEQTYLLVFTDRWIDVFQGGSKLASVAAPWTLTQLAQITWTQSADTLLVCHPDLPPRKLTRGDDGAWTLAEWAFAVEGELVRTPFHRFGDPAVTVTPSGTGGAITVTASAPVFDPRHDGTRIRIEGKQLQVTGVVSATQLNATVKETLADTQPTTQWEEQAFSALRGWPVSAAFHQDRLVIGGSRDLPNRLWLSRSAQIWNFDLGEGLDDQAIEFGILSDQVNAVRAVFSGRHLQVFTSGAEYMVTGDPLTPQSMQVNRQTRIGSPMDRAIPPRDVEGATLFVPRNRREIREFLYTDTEAAYQANDLALLARHLLSSPRDQDYDQNRRLLFVAMEDGTLGALTAYRAEDVTAWTLLETDGAVRSVAAVGDEVYTLVERRGVWSIERFDDALNLDAAIAAERGEATAVWGGLAHLEGRTVAIVADGVIRNSVTVQAGSVTLDPPARRVEIGLPYTHRIEPLPPNLLGQATGADIVRLVAVTFRLEETAALRVDLGRGLQELPLHRLGPQPTGGVPPRVSGDRRLRALGWRHDTNVPLWRIEQDAPLPFTLLSVTMELKVND</sequence>
<accession>G7Z5Q4</accession>
<dbReference type="STRING" id="862719.AZOLI_2588"/>
<name>G7Z5Q4_AZOL4</name>
<evidence type="ECO:0008006" key="3">
    <source>
        <dbReference type="Google" id="ProtNLM"/>
    </source>
</evidence>
<dbReference type="KEGG" id="ali:AZOLI_2588"/>
<reference evidence="2" key="1">
    <citation type="journal article" date="2011" name="PLoS Genet.">
        <title>Azospirillum genomes reveal transition of bacteria from aquatic to terrestrial environments.</title>
        <authorList>
            <person name="Wisniewski-Dye F."/>
            <person name="Borziak K."/>
            <person name="Khalsa-Moyers G."/>
            <person name="Alexandre G."/>
            <person name="Sukharnikov L.O."/>
            <person name="Wuichet K."/>
            <person name="Hurst G.B."/>
            <person name="McDonald W.H."/>
            <person name="Robertson J.S."/>
            <person name="Barbe V."/>
            <person name="Calteau A."/>
            <person name="Rouy Z."/>
            <person name="Mangenot S."/>
            <person name="Prigent-Combaret C."/>
            <person name="Normand P."/>
            <person name="Boyer M."/>
            <person name="Siguier P."/>
            <person name="Dessaux Y."/>
            <person name="Elmerich C."/>
            <person name="Condemine G."/>
            <person name="Krishnen G."/>
            <person name="Kennedy I."/>
            <person name="Paterson A.H."/>
            <person name="Gonzalez V."/>
            <person name="Mavingui P."/>
            <person name="Zhulin I.B."/>
        </authorList>
    </citation>
    <scope>NUCLEOTIDE SEQUENCE [LARGE SCALE GENOMIC DNA]</scope>
    <source>
        <strain evidence="2">4B</strain>
    </source>
</reference>
<dbReference type="AlphaFoldDB" id="G7Z5Q4"/>
<evidence type="ECO:0000313" key="1">
    <source>
        <dbReference type="EMBL" id="CBS87785.1"/>
    </source>
</evidence>
<proteinExistence type="predicted"/>
<gene>
    <name evidence="1" type="ordered locus">AZOLI_2588</name>
</gene>
<dbReference type="EMBL" id="FQ311868">
    <property type="protein sequence ID" value="CBS87785.1"/>
    <property type="molecule type" value="Genomic_DNA"/>
</dbReference>
<dbReference type="Proteomes" id="UP000005667">
    <property type="component" value="Chromosome"/>
</dbReference>
<evidence type="ECO:0000313" key="2">
    <source>
        <dbReference type="Proteomes" id="UP000005667"/>
    </source>
</evidence>